<dbReference type="RefSeq" id="WP_277564346.1">
    <property type="nucleotide sequence ID" value="NZ_JAPDHZ010000002.1"/>
</dbReference>
<dbReference type="SUPFAM" id="SSF53850">
    <property type="entry name" value="Periplasmic binding protein-like II"/>
    <property type="match status" value="1"/>
</dbReference>
<feature type="signal peptide" evidence="2">
    <location>
        <begin position="1"/>
        <end position="21"/>
    </location>
</feature>
<reference evidence="3 4" key="1">
    <citation type="submission" date="2022-10" db="EMBL/GenBank/DDBJ databases">
        <title>Comparative genomic analysis of Cohnella hashimotonis sp. nov., isolated from the International Space Station.</title>
        <authorList>
            <person name="Simpson A."/>
            <person name="Venkateswaran K."/>
        </authorList>
    </citation>
    <scope>NUCLEOTIDE SEQUENCE [LARGE SCALE GENOMIC DNA]</scope>
    <source>
        <strain evidence="3 4">DSM 18997</strain>
    </source>
</reference>
<organism evidence="3 4">
    <name type="scientific">Cohnella ginsengisoli</name>
    <dbReference type="NCBI Taxonomy" id="425004"/>
    <lineage>
        <taxon>Bacteria</taxon>
        <taxon>Bacillati</taxon>
        <taxon>Bacillota</taxon>
        <taxon>Bacilli</taxon>
        <taxon>Bacillales</taxon>
        <taxon>Paenibacillaceae</taxon>
        <taxon>Cohnella</taxon>
    </lineage>
</organism>
<dbReference type="Proteomes" id="UP001153387">
    <property type="component" value="Unassembled WGS sequence"/>
</dbReference>
<evidence type="ECO:0000256" key="2">
    <source>
        <dbReference type="SAM" id="SignalP"/>
    </source>
</evidence>
<evidence type="ECO:0000313" key="4">
    <source>
        <dbReference type="Proteomes" id="UP001153387"/>
    </source>
</evidence>
<keyword evidence="2" id="KW-0732">Signal</keyword>
<proteinExistence type="predicted"/>
<evidence type="ECO:0000313" key="3">
    <source>
        <dbReference type="EMBL" id="MDG0790526.1"/>
    </source>
</evidence>
<sequence length="159" mass="16565">MKRKAILLAGLVTLTASGVLAGCSGNGSDNDKEAAGSSPAGTKQAQQSEALSPATLKIYIPGDRPKDMDAVIAEAEKRMEGTLNVKLNITFIPWSDLDNKTSLALASGGSRRPDLRRAVAAYEQNGRLRYVRGSGAAAAAVRSDDPENPAAGNVGREQV</sequence>
<dbReference type="AlphaFoldDB" id="A0A9X4KEH4"/>
<dbReference type="EMBL" id="JAPDHZ010000002">
    <property type="protein sequence ID" value="MDG0790526.1"/>
    <property type="molecule type" value="Genomic_DNA"/>
</dbReference>
<dbReference type="PROSITE" id="PS51257">
    <property type="entry name" value="PROKAR_LIPOPROTEIN"/>
    <property type="match status" value="1"/>
</dbReference>
<evidence type="ECO:0000256" key="1">
    <source>
        <dbReference type="SAM" id="MobiDB-lite"/>
    </source>
</evidence>
<feature type="chain" id="PRO_5040995970" evidence="2">
    <location>
        <begin position="22"/>
        <end position="159"/>
    </location>
</feature>
<name>A0A9X4KEH4_9BACL</name>
<gene>
    <name evidence="3" type="ORF">OMP38_06440</name>
</gene>
<comment type="caution">
    <text evidence="3">The sequence shown here is derived from an EMBL/GenBank/DDBJ whole genome shotgun (WGS) entry which is preliminary data.</text>
</comment>
<feature type="region of interest" description="Disordered" evidence="1">
    <location>
        <begin position="136"/>
        <end position="159"/>
    </location>
</feature>
<feature type="compositionally biased region" description="Polar residues" evidence="1">
    <location>
        <begin position="39"/>
        <end position="50"/>
    </location>
</feature>
<protein>
    <submittedName>
        <fullName evidence="3">Uncharacterized protein</fullName>
    </submittedName>
</protein>
<feature type="region of interest" description="Disordered" evidence="1">
    <location>
        <begin position="26"/>
        <end position="53"/>
    </location>
</feature>
<keyword evidence="4" id="KW-1185">Reference proteome</keyword>
<dbReference type="Gene3D" id="3.40.190.10">
    <property type="entry name" value="Periplasmic binding protein-like II"/>
    <property type="match status" value="1"/>
</dbReference>
<accession>A0A9X4KEH4</accession>